<organism evidence="1 2">
    <name type="scientific">Smallanthus sonchifolius</name>
    <dbReference type="NCBI Taxonomy" id="185202"/>
    <lineage>
        <taxon>Eukaryota</taxon>
        <taxon>Viridiplantae</taxon>
        <taxon>Streptophyta</taxon>
        <taxon>Embryophyta</taxon>
        <taxon>Tracheophyta</taxon>
        <taxon>Spermatophyta</taxon>
        <taxon>Magnoliopsida</taxon>
        <taxon>eudicotyledons</taxon>
        <taxon>Gunneridae</taxon>
        <taxon>Pentapetalae</taxon>
        <taxon>asterids</taxon>
        <taxon>campanulids</taxon>
        <taxon>Asterales</taxon>
        <taxon>Asteraceae</taxon>
        <taxon>Asteroideae</taxon>
        <taxon>Heliantheae alliance</taxon>
        <taxon>Millerieae</taxon>
        <taxon>Smallanthus</taxon>
    </lineage>
</organism>
<dbReference type="EMBL" id="CM042040">
    <property type="protein sequence ID" value="KAI3717272.1"/>
    <property type="molecule type" value="Genomic_DNA"/>
</dbReference>
<keyword evidence="2" id="KW-1185">Reference proteome</keyword>
<protein>
    <submittedName>
        <fullName evidence="1">Uncharacterized protein</fullName>
    </submittedName>
</protein>
<sequence>MGFARTRVLMESTTSATITVMKKAGRNWVFGDGNNGFDHKKAKWDEEVVNDGIYIPATDDEVMKYEDLIDHKSSLHSVLDNSQTVVCNSNDDTFVQEFMSIDCEGLSC</sequence>
<reference evidence="1 2" key="2">
    <citation type="journal article" date="2022" name="Mol. Ecol. Resour.">
        <title>The genomes of chicory, endive, great burdock and yacon provide insights into Asteraceae paleo-polyploidization history and plant inulin production.</title>
        <authorList>
            <person name="Fan W."/>
            <person name="Wang S."/>
            <person name="Wang H."/>
            <person name="Wang A."/>
            <person name="Jiang F."/>
            <person name="Liu H."/>
            <person name="Zhao H."/>
            <person name="Xu D."/>
            <person name="Zhang Y."/>
        </authorList>
    </citation>
    <scope>NUCLEOTIDE SEQUENCE [LARGE SCALE GENOMIC DNA]</scope>
    <source>
        <strain evidence="2">cv. Yunnan</strain>
        <tissue evidence="1">Leaves</tissue>
    </source>
</reference>
<evidence type="ECO:0000313" key="1">
    <source>
        <dbReference type="EMBL" id="KAI3717272.1"/>
    </source>
</evidence>
<comment type="caution">
    <text evidence="1">The sequence shown here is derived from an EMBL/GenBank/DDBJ whole genome shotgun (WGS) entry which is preliminary data.</text>
</comment>
<reference evidence="2" key="1">
    <citation type="journal article" date="2022" name="Mol. Ecol. Resour.">
        <title>The genomes of chicory, endive, great burdock and yacon provide insights into Asteraceae palaeo-polyploidization history and plant inulin production.</title>
        <authorList>
            <person name="Fan W."/>
            <person name="Wang S."/>
            <person name="Wang H."/>
            <person name="Wang A."/>
            <person name="Jiang F."/>
            <person name="Liu H."/>
            <person name="Zhao H."/>
            <person name="Xu D."/>
            <person name="Zhang Y."/>
        </authorList>
    </citation>
    <scope>NUCLEOTIDE SEQUENCE [LARGE SCALE GENOMIC DNA]</scope>
    <source>
        <strain evidence="2">cv. Yunnan</strain>
    </source>
</reference>
<dbReference type="Proteomes" id="UP001056120">
    <property type="component" value="Linkage Group LG23"/>
</dbReference>
<name>A0ACB9B4C8_9ASTR</name>
<gene>
    <name evidence="1" type="ORF">L1987_68785</name>
</gene>
<accession>A0ACB9B4C8</accession>
<proteinExistence type="predicted"/>
<evidence type="ECO:0000313" key="2">
    <source>
        <dbReference type="Proteomes" id="UP001056120"/>
    </source>
</evidence>